<feature type="transmembrane region" description="Helical" evidence="2">
    <location>
        <begin position="94"/>
        <end position="112"/>
    </location>
</feature>
<dbReference type="AlphaFoldDB" id="A0A9D2NEA1"/>
<gene>
    <name evidence="3" type="ORF">H9761_05295</name>
</gene>
<accession>A0A9D2NEA1</accession>
<protein>
    <submittedName>
        <fullName evidence="3">DMT family transporter</fullName>
    </submittedName>
</protein>
<dbReference type="Gene3D" id="1.10.3730.20">
    <property type="match status" value="1"/>
</dbReference>
<feature type="transmembrane region" description="Helical" evidence="2">
    <location>
        <begin position="70"/>
        <end position="88"/>
    </location>
</feature>
<dbReference type="SUPFAM" id="SSF103481">
    <property type="entry name" value="Multidrug resistance efflux transporter EmrE"/>
    <property type="match status" value="1"/>
</dbReference>
<dbReference type="InterPro" id="IPR037185">
    <property type="entry name" value="EmrE-like"/>
</dbReference>
<dbReference type="Proteomes" id="UP000823891">
    <property type="component" value="Unassembled WGS sequence"/>
</dbReference>
<evidence type="ECO:0000313" key="3">
    <source>
        <dbReference type="EMBL" id="HJC23105.1"/>
    </source>
</evidence>
<feature type="transmembrane region" description="Helical" evidence="2">
    <location>
        <begin position="12"/>
        <end position="31"/>
    </location>
</feature>
<evidence type="ECO:0000256" key="1">
    <source>
        <dbReference type="SAM" id="MobiDB-lite"/>
    </source>
</evidence>
<sequence length="145" mass="15998">MRKEKLRLKDILILQAVIVIYTLSSVMAKLASGQEPFSARFLFFYLMELVILGIYALLWQQMIKKFELSVAYTNRAMALLWSMLWAVVLFHDRVTVKNIVGVGLVIAGTLIVNGGNDRQDRSDGEESAASGRGAGDSGKEGQSNG</sequence>
<evidence type="ECO:0000256" key="2">
    <source>
        <dbReference type="SAM" id="Phobius"/>
    </source>
</evidence>
<feature type="transmembrane region" description="Helical" evidence="2">
    <location>
        <begin position="37"/>
        <end position="58"/>
    </location>
</feature>
<reference evidence="3" key="2">
    <citation type="submission" date="2021-04" db="EMBL/GenBank/DDBJ databases">
        <authorList>
            <person name="Gilroy R."/>
        </authorList>
    </citation>
    <scope>NUCLEOTIDE SEQUENCE</scope>
    <source>
        <strain evidence="3">USAMLcec2-132</strain>
    </source>
</reference>
<keyword evidence="2" id="KW-1133">Transmembrane helix</keyword>
<dbReference type="EMBL" id="DWWS01000020">
    <property type="protein sequence ID" value="HJC23105.1"/>
    <property type="molecule type" value="Genomic_DNA"/>
</dbReference>
<organism evidence="3 4">
    <name type="scientific">Candidatus Eisenbergiella merdavium</name>
    <dbReference type="NCBI Taxonomy" id="2838551"/>
    <lineage>
        <taxon>Bacteria</taxon>
        <taxon>Bacillati</taxon>
        <taxon>Bacillota</taxon>
        <taxon>Clostridia</taxon>
        <taxon>Lachnospirales</taxon>
        <taxon>Lachnospiraceae</taxon>
        <taxon>Eisenbergiella</taxon>
    </lineage>
</organism>
<feature type="region of interest" description="Disordered" evidence="1">
    <location>
        <begin position="117"/>
        <end position="145"/>
    </location>
</feature>
<evidence type="ECO:0000313" key="4">
    <source>
        <dbReference type="Proteomes" id="UP000823891"/>
    </source>
</evidence>
<reference evidence="3" key="1">
    <citation type="journal article" date="2021" name="PeerJ">
        <title>Extensive microbial diversity within the chicken gut microbiome revealed by metagenomics and culture.</title>
        <authorList>
            <person name="Gilroy R."/>
            <person name="Ravi A."/>
            <person name="Getino M."/>
            <person name="Pursley I."/>
            <person name="Horton D.L."/>
            <person name="Alikhan N.F."/>
            <person name="Baker D."/>
            <person name="Gharbi K."/>
            <person name="Hall N."/>
            <person name="Watson M."/>
            <person name="Adriaenssens E.M."/>
            <person name="Foster-Nyarko E."/>
            <person name="Jarju S."/>
            <person name="Secka A."/>
            <person name="Antonio M."/>
            <person name="Oren A."/>
            <person name="Chaudhuri R.R."/>
            <person name="La Ragione R."/>
            <person name="Hildebrand F."/>
            <person name="Pallen M.J."/>
        </authorList>
    </citation>
    <scope>NUCLEOTIDE SEQUENCE</scope>
    <source>
        <strain evidence="3">USAMLcec2-132</strain>
    </source>
</reference>
<comment type="caution">
    <text evidence="3">The sequence shown here is derived from an EMBL/GenBank/DDBJ whole genome shotgun (WGS) entry which is preliminary data.</text>
</comment>
<keyword evidence="2" id="KW-0812">Transmembrane</keyword>
<name>A0A9D2NEA1_9FIRM</name>
<keyword evidence="2" id="KW-0472">Membrane</keyword>
<proteinExistence type="predicted"/>